<evidence type="ECO:0000259" key="9">
    <source>
        <dbReference type="Pfam" id="PF06144"/>
    </source>
</evidence>
<dbReference type="GO" id="GO:0003677">
    <property type="term" value="F:DNA binding"/>
    <property type="evidence" value="ECO:0007669"/>
    <property type="project" value="InterPro"/>
</dbReference>
<evidence type="ECO:0000256" key="1">
    <source>
        <dbReference type="ARBA" id="ARBA00012417"/>
    </source>
</evidence>
<dbReference type="Gene3D" id="1.10.8.60">
    <property type="match status" value="1"/>
</dbReference>
<keyword evidence="5" id="KW-0235">DNA replication</keyword>
<dbReference type="PANTHER" id="PTHR34388:SF1">
    <property type="entry name" value="DNA POLYMERASE III SUBUNIT DELTA"/>
    <property type="match status" value="1"/>
</dbReference>
<reference evidence="11 12" key="1">
    <citation type="submission" date="2016-10" db="EMBL/GenBank/DDBJ databases">
        <authorList>
            <person name="Varghese N."/>
            <person name="Submissions S."/>
        </authorList>
    </citation>
    <scope>NUCLEOTIDE SEQUENCE [LARGE SCALE GENOMIC DNA]</scope>
    <source>
        <strain evidence="11 12">IBRC-M10081</strain>
    </source>
</reference>
<dbReference type="Proteomes" id="UP000243605">
    <property type="component" value="Unassembled WGS sequence"/>
</dbReference>
<evidence type="ECO:0000256" key="6">
    <source>
        <dbReference type="ARBA" id="ARBA00022932"/>
    </source>
</evidence>
<dbReference type="NCBIfam" id="TIGR01128">
    <property type="entry name" value="holA"/>
    <property type="match status" value="1"/>
</dbReference>
<name>A0A662Z3N0_9STAP</name>
<evidence type="ECO:0000256" key="7">
    <source>
        <dbReference type="ARBA" id="ARBA00034754"/>
    </source>
</evidence>
<dbReference type="EC" id="2.7.7.7" evidence="1"/>
<organism evidence="11 12">
    <name type="scientific">Aliicoccus persicus</name>
    <dbReference type="NCBI Taxonomy" id="930138"/>
    <lineage>
        <taxon>Bacteria</taxon>
        <taxon>Bacillati</taxon>
        <taxon>Bacillota</taxon>
        <taxon>Bacilli</taxon>
        <taxon>Bacillales</taxon>
        <taxon>Staphylococcaceae</taxon>
        <taxon>Aliicoccus</taxon>
    </lineage>
</organism>
<keyword evidence="3" id="KW-0808">Transferase</keyword>
<dbReference type="RefSeq" id="WP_091473561.1">
    <property type="nucleotide sequence ID" value="NZ_FOIT01000001.1"/>
</dbReference>
<dbReference type="EMBL" id="FOIT01000001">
    <property type="protein sequence ID" value="SEV85293.1"/>
    <property type="molecule type" value="Genomic_DNA"/>
</dbReference>
<keyword evidence="4" id="KW-0548">Nucleotidyltransferase</keyword>
<evidence type="ECO:0000256" key="4">
    <source>
        <dbReference type="ARBA" id="ARBA00022695"/>
    </source>
</evidence>
<dbReference type="InterPro" id="IPR008921">
    <property type="entry name" value="DNA_pol3_clamp-load_cplx_C"/>
</dbReference>
<dbReference type="Gene3D" id="1.20.272.10">
    <property type="match status" value="1"/>
</dbReference>
<dbReference type="GO" id="GO:0009360">
    <property type="term" value="C:DNA polymerase III complex"/>
    <property type="evidence" value="ECO:0007669"/>
    <property type="project" value="InterPro"/>
</dbReference>
<evidence type="ECO:0000313" key="12">
    <source>
        <dbReference type="Proteomes" id="UP000243605"/>
    </source>
</evidence>
<dbReference type="InterPro" id="IPR048466">
    <property type="entry name" value="DNA_pol3_delta-like_C"/>
</dbReference>
<accession>A0A662Z3N0</accession>
<evidence type="ECO:0000256" key="3">
    <source>
        <dbReference type="ARBA" id="ARBA00022679"/>
    </source>
</evidence>
<comment type="catalytic activity">
    <reaction evidence="8">
        <text>DNA(n) + a 2'-deoxyribonucleoside 5'-triphosphate = DNA(n+1) + diphosphate</text>
        <dbReference type="Rhea" id="RHEA:22508"/>
        <dbReference type="Rhea" id="RHEA-COMP:17339"/>
        <dbReference type="Rhea" id="RHEA-COMP:17340"/>
        <dbReference type="ChEBI" id="CHEBI:33019"/>
        <dbReference type="ChEBI" id="CHEBI:61560"/>
        <dbReference type="ChEBI" id="CHEBI:173112"/>
        <dbReference type="EC" id="2.7.7.7"/>
    </reaction>
</comment>
<dbReference type="Pfam" id="PF21694">
    <property type="entry name" value="DNA_pol3_delta_C"/>
    <property type="match status" value="1"/>
</dbReference>
<evidence type="ECO:0000259" key="10">
    <source>
        <dbReference type="Pfam" id="PF21694"/>
    </source>
</evidence>
<dbReference type="InterPro" id="IPR027417">
    <property type="entry name" value="P-loop_NTPase"/>
</dbReference>
<dbReference type="GO" id="GO:0003887">
    <property type="term" value="F:DNA-directed DNA polymerase activity"/>
    <property type="evidence" value="ECO:0007669"/>
    <property type="project" value="UniProtKB-KW"/>
</dbReference>
<sequence>MNLLQLIHGTNIRRINEMSNKLAKDYLDEIDDFNLVKLNLKEHTIEALVDEAQILPMFSERKVIVVTDAFVFTGQKVRAEVKHNIDLLVEYLENKNDDTLIIFEVYSEKLDKRKKITKLMGKHGIVHEVKPMGENELKKFASEVFLENDIQITPNALNRLIAKTGVDYETVMNEIDKLVLYGDRELHIDDIEDVVSDSLDSNVFKLSELIIAGKKLEAVQLVRHLILQKEEPIKLLALITRQFRLMYQVKLLSSKGFDQAYIARTIKSHPYPVQLASRSVSGVSVDSLFKKIVKCRDIDYQMKSSYLDHQTLFETFILEV</sequence>
<dbReference type="InterPro" id="IPR005790">
    <property type="entry name" value="DNA_polIII_delta"/>
</dbReference>
<comment type="similarity">
    <text evidence="7">Belongs to the DNA polymerase HolA subunit family.</text>
</comment>
<gene>
    <name evidence="11" type="ORF">SAMN05192557_0491</name>
</gene>
<dbReference type="PANTHER" id="PTHR34388">
    <property type="entry name" value="DNA POLYMERASE III SUBUNIT DELTA"/>
    <property type="match status" value="1"/>
</dbReference>
<evidence type="ECO:0000313" key="11">
    <source>
        <dbReference type="EMBL" id="SEV85293.1"/>
    </source>
</evidence>
<dbReference type="SUPFAM" id="SSF48019">
    <property type="entry name" value="post-AAA+ oligomerization domain-like"/>
    <property type="match status" value="1"/>
</dbReference>
<dbReference type="InterPro" id="IPR010372">
    <property type="entry name" value="DNA_pol3_delta_N"/>
</dbReference>
<dbReference type="SUPFAM" id="SSF52540">
    <property type="entry name" value="P-loop containing nucleoside triphosphate hydrolases"/>
    <property type="match status" value="1"/>
</dbReference>
<keyword evidence="12" id="KW-1185">Reference proteome</keyword>
<protein>
    <recommendedName>
        <fullName evidence="2">DNA polymerase III subunit delta</fullName>
        <ecNumber evidence="1">2.7.7.7</ecNumber>
    </recommendedName>
</protein>
<dbReference type="Gene3D" id="3.40.50.300">
    <property type="entry name" value="P-loop containing nucleotide triphosphate hydrolases"/>
    <property type="match status" value="1"/>
</dbReference>
<evidence type="ECO:0000256" key="8">
    <source>
        <dbReference type="ARBA" id="ARBA00049244"/>
    </source>
</evidence>
<dbReference type="OrthoDB" id="9775929at2"/>
<dbReference type="AlphaFoldDB" id="A0A662Z3N0"/>
<evidence type="ECO:0000256" key="5">
    <source>
        <dbReference type="ARBA" id="ARBA00022705"/>
    </source>
</evidence>
<dbReference type="GO" id="GO:0006261">
    <property type="term" value="P:DNA-templated DNA replication"/>
    <property type="evidence" value="ECO:0007669"/>
    <property type="project" value="TreeGrafter"/>
</dbReference>
<keyword evidence="6" id="KW-0239">DNA-directed DNA polymerase</keyword>
<dbReference type="Pfam" id="PF06144">
    <property type="entry name" value="DNA_pol3_delta"/>
    <property type="match status" value="1"/>
</dbReference>
<proteinExistence type="inferred from homology"/>
<feature type="domain" description="DNA polymerase III delta subunit-like C-terminal" evidence="10">
    <location>
        <begin position="201"/>
        <end position="319"/>
    </location>
</feature>
<evidence type="ECO:0000256" key="2">
    <source>
        <dbReference type="ARBA" id="ARBA00017703"/>
    </source>
</evidence>
<feature type="domain" description="DNA polymerase III delta N-terminal" evidence="9">
    <location>
        <begin position="6"/>
        <end position="129"/>
    </location>
</feature>